<dbReference type="PANTHER" id="PTHR43270">
    <property type="entry name" value="BETA-ALA-HIS DIPEPTIDASE"/>
    <property type="match status" value="1"/>
</dbReference>
<protein>
    <recommendedName>
        <fullName evidence="4">Peptidase M20 dimerisation domain-containing protein</fullName>
    </recommendedName>
</protein>
<evidence type="ECO:0000313" key="5">
    <source>
        <dbReference type="EMBL" id="JAS15772.1"/>
    </source>
</evidence>
<evidence type="ECO:0000256" key="1">
    <source>
        <dbReference type="ARBA" id="ARBA00022670"/>
    </source>
</evidence>
<sequence length="454" mass="50521">MADDTMNKIYRNIEKKRVSYPKIINEVSGISSVDEHPGSKLPMSKALKWAESNLKHLGAFVTVADLGYAEFDGKRKRITPVVYAALRADVGKPTLCVYAHLDTKKDKKDLFGKGVVDSKGPLLCWFLAIQCYKSVGAELPVNVRFLIENAKDYEEDELLKYLRTSKELLFHGVKFICLSDSPVLEGKKPLITYGFRGRCGFEVTVEGGKGSVDCGQYSGAVQEVMTDMVALMSSLVTTKGEVLLNLSQDVAAVTPEEEKACHASCFSVTDYRQKTGANVLLHKENKKSLLMHRNRFSSLSIHSIDSGDLINSIPMKVTAKCTITTVPHQRRNDVKNTVINHLTKKFKDLKSNNKLNIEITSVDKYWLGDYNDKNYTAIYKAVHKVMKEEPEFVRKGSCYSAIAELQEIVEPMSVALLPVGYADATGSLCAQTDMRTFMDGVKIIVAYLDLLSKA</sequence>
<gene>
    <name evidence="5" type="ORF">g.7411</name>
</gene>
<dbReference type="InterPro" id="IPR051458">
    <property type="entry name" value="Cyt/Met_Dipeptidase"/>
</dbReference>
<dbReference type="SUPFAM" id="SSF53187">
    <property type="entry name" value="Zn-dependent exopeptidases"/>
    <property type="match status" value="1"/>
</dbReference>
<dbReference type="EMBL" id="GEDC01021526">
    <property type="protein sequence ID" value="JAS15772.1"/>
    <property type="molecule type" value="Transcribed_RNA"/>
</dbReference>
<evidence type="ECO:0000256" key="2">
    <source>
        <dbReference type="ARBA" id="ARBA00022723"/>
    </source>
</evidence>
<evidence type="ECO:0000256" key="3">
    <source>
        <dbReference type="ARBA" id="ARBA00022801"/>
    </source>
</evidence>
<reference evidence="5" key="1">
    <citation type="submission" date="2015-12" db="EMBL/GenBank/DDBJ databases">
        <title>De novo transcriptome assembly of four potential Pierce s Disease insect vectors from Arizona vineyards.</title>
        <authorList>
            <person name="Tassone E.E."/>
        </authorList>
    </citation>
    <scope>NUCLEOTIDE SEQUENCE</scope>
</reference>
<dbReference type="PANTHER" id="PTHR43270:SF4">
    <property type="entry name" value="CARNOSINE DIPEPTIDASE 2, ISOFORM A"/>
    <property type="match status" value="1"/>
</dbReference>
<dbReference type="GO" id="GO:0046872">
    <property type="term" value="F:metal ion binding"/>
    <property type="evidence" value="ECO:0007669"/>
    <property type="project" value="UniProtKB-KW"/>
</dbReference>
<keyword evidence="3" id="KW-0378">Hydrolase</keyword>
<feature type="domain" description="Peptidase M20 dimerisation" evidence="4">
    <location>
        <begin position="194"/>
        <end position="347"/>
    </location>
</feature>
<dbReference type="Gene3D" id="3.40.630.10">
    <property type="entry name" value="Zn peptidases"/>
    <property type="match status" value="1"/>
</dbReference>
<proteinExistence type="predicted"/>
<dbReference type="AlphaFoldDB" id="A0A1B6CQQ7"/>
<keyword evidence="2" id="KW-0479">Metal-binding</keyword>
<dbReference type="InterPro" id="IPR011650">
    <property type="entry name" value="Peptidase_M20_dimer"/>
</dbReference>
<organism evidence="5">
    <name type="scientific">Clastoptera arizonana</name>
    <name type="common">Arizona spittle bug</name>
    <dbReference type="NCBI Taxonomy" id="38151"/>
    <lineage>
        <taxon>Eukaryota</taxon>
        <taxon>Metazoa</taxon>
        <taxon>Ecdysozoa</taxon>
        <taxon>Arthropoda</taxon>
        <taxon>Hexapoda</taxon>
        <taxon>Insecta</taxon>
        <taxon>Pterygota</taxon>
        <taxon>Neoptera</taxon>
        <taxon>Paraneoptera</taxon>
        <taxon>Hemiptera</taxon>
        <taxon>Auchenorrhyncha</taxon>
        <taxon>Cercopoidea</taxon>
        <taxon>Clastopteridae</taxon>
        <taxon>Clastoptera</taxon>
    </lineage>
</organism>
<dbReference type="Gene3D" id="3.30.70.360">
    <property type="match status" value="1"/>
</dbReference>
<evidence type="ECO:0000259" key="4">
    <source>
        <dbReference type="Pfam" id="PF07687"/>
    </source>
</evidence>
<dbReference type="GO" id="GO:0006508">
    <property type="term" value="P:proteolysis"/>
    <property type="evidence" value="ECO:0007669"/>
    <property type="project" value="UniProtKB-KW"/>
</dbReference>
<accession>A0A1B6CQQ7</accession>
<name>A0A1B6CQQ7_9HEMI</name>
<dbReference type="GO" id="GO:0008233">
    <property type="term" value="F:peptidase activity"/>
    <property type="evidence" value="ECO:0007669"/>
    <property type="project" value="UniProtKB-KW"/>
</dbReference>
<dbReference type="Pfam" id="PF07687">
    <property type="entry name" value="M20_dimer"/>
    <property type="match status" value="1"/>
</dbReference>
<keyword evidence="1" id="KW-0645">Protease</keyword>